<gene>
    <name evidence="2" type="ORF">H9771_09640</name>
</gene>
<accession>A0A9D2S7L2</accession>
<dbReference type="InterPro" id="IPR003497">
    <property type="entry name" value="BRO_N_domain"/>
</dbReference>
<reference evidence="2" key="2">
    <citation type="submission" date="2021-04" db="EMBL/GenBank/DDBJ databases">
        <authorList>
            <person name="Gilroy R."/>
        </authorList>
    </citation>
    <scope>NUCLEOTIDE SEQUENCE</scope>
    <source>
        <strain evidence="2">ChiHjej9B8-13557</strain>
    </source>
</reference>
<evidence type="ECO:0000313" key="2">
    <source>
        <dbReference type="EMBL" id="HJB59893.1"/>
    </source>
</evidence>
<dbReference type="Pfam" id="PF13310">
    <property type="entry name" value="Virulence_RhuM"/>
    <property type="match status" value="1"/>
</dbReference>
<dbReference type="AlphaFoldDB" id="A0A9D2S7L2"/>
<name>A0A9D2S7L2_9FIRM</name>
<comment type="caution">
    <text evidence="2">The sequence shown here is derived from an EMBL/GenBank/DDBJ whole genome shotgun (WGS) entry which is preliminary data.</text>
</comment>
<dbReference type="PROSITE" id="PS51750">
    <property type="entry name" value="BRO_N"/>
    <property type="match status" value="1"/>
</dbReference>
<proteinExistence type="predicted"/>
<evidence type="ECO:0000259" key="1">
    <source>
        <dbReference type="PROSITE" id="PS51750"/>
    </source>
</evidence>
<organism evidence="2 3">
    <name type="scientific">Candidatus Faecalibacterium faecipullorum</name>
    <dbReference type="NCBI Taxonomy" id="2838578"/>
    <lineage>
        <taxon>Bacteria</taxon>
        <taxon>Bacillati</taxon>
        <taxon>Bacillota</taxon>
        <taxon>Clostridia</taxon>
        <taxon>Eubacteriales</taxon>
        <taxon>Oscillospiraceae</taxon>
        <taxon>Faecalibacterium</taxon>
    </lineage>
</organism>
<dbReference type="Proteomes" id="UP000824211">
    <property type="component" value="Unassembled WGS sequence"/>
</dbReference>
<protein>
    <submittedName>
        <fullName evidence="2">Virulence RhuM family protein</fullName>
    </submittedName>
</protein>
<evidence type="ECO:0000313" key="3">
    <source>
        <dbReference type="Proteomes" id="UP000824211"/>
    </source>
</evidence>
<reference evidence="2" key="1">
    <citation type="journal article" date="2021" name="PeerJ">
        <title>Extensive microbial diversity within the chicken gut microbiome revealed by metagenomics and culture.</title>
        <authorList>
            <person name="Gilroy R."/>
            <person name="Ravi A."/>
            <person name="Getino M."/>
            <person name="Pursley I."/>
            <person name="Horton D.L."/>
            <person name="Alikhan N.F."/>
            <person name="Baker D."/>
            <person name="Gharbi K."/>
            <person name="Hall N."/>
            <person name="Watson M."/>
            <person name="Adriaenssens E.M."/>
            <person name="Foster-Nyarko E."/>
            <person name="Jarju S."/>
            <person name="Secka A."/>
            <person name="Antonio M."/>
            <person name="Oren A."/>
            <person name="Chaudhuri R.R."/>
            <person name="La Ragione R."/>
            <person name="Hildebrand F."/>
            <person name="Pallen M.J."/>
        </authorList>
    </citation>
    <scope>NUCLEOTIDE SEQUENCE</scope>
    <source>
        <strain evidence="2">ChiHjej9B8-13557</strain>
    </source>
</reference>
<dbReference type="PANTHER" id="PTHR35810:SF1">
    <property type="entry name" value="CYTOPLASMIC PROTEIN"/>
    <property type="match status" value="1"/>
</dbReference>
<sequence>MSNEFQFLLYRAEDQDVAVSAVIKDESIWLTQKGMAELFGVEPPAISKHLTNIYEEGELVRERTVSKMEIVQTEGSRTVTRSTQFYNLDAIISVGYRVNSRKATRFRIWATGVLKEYITKGFVMDDERLKQGQTAFGKDYFRELLERVRSIRASERRIWQQITDIFAECSTDYDKDAPVTHAFYAMVQNKFHYAITGRTAAEDRLGF</sequence>
<dbReference type="PANTHER" id="PTHR35810">
    <property type="entry name" value="CYTOPLASMIC PROTEIN-RELATED"/>
    <property type="match status" value="1"/>
</dbReference>
<feature type="domain" description="Bro-N" evidence="1">
    <location>
        <begin position="2"/>
        <end position="121"/>
    </location>
</feature>
<dbReference type="InterPro" id="IPR011204">
    <property type="entry name" value="Virulence_RhuM-like"/>
</dbReference>
<dbReference type="EMBL" id="DWXX01000183">
    <property type="protein sequence ID" value="HJB59893.1"/>
    <property type="molecule type" value="Genomic_DNA"/>
</dbReference>